<reference evidence="2 3" key="1">
    <citation type="submission" date="2019-01" db="EMBL/GenBank/DDBJ databases">
        <title>Genome sequencing of strain FW10M-9.</title>
        <authorList>
            <person name="Heo J."/>
            <person name="Kim S.-J."/>
            <person name="Kim J.-S."/>
            <person name="Hong S.-B."/>
            <person name="Kwon S.-W."/>
        </authorList>
    </citation>
    <scope>NUCLEOTIDE SEQUENCE [LARGE SCALE GENOMIC DNA]</scope>
    <source>
        <strain evidence="2 3">FW10M-9</strain>
    </source>
</reference>
<organism evidence="2 3">
    <name type="scientific">Xylanimonas protaetiae</name>
    <dbReference type="NCBI Taxonomy" id="2509457"/>
    <lineage>
        <taxon>Bacteria</taxon>
        <taxon>Bacillati</taxon>
        <taxon>Actinomycetota</taxon>
        <taxon>Actinomycetes</taxon>
        <taxon>Micrococcales</taxon>
        <taxon>Promicromonosporaceae</taxon>
        <taxon>Xylanimonas</taxon>
    </lineage>
</organism>
<dbReference type="EMBL" id="CP035493">
    <property type="protein sequence ID" value="QAY69540.1"/>
    <property type="molecule type" value="Genomic_DNA"/>
</dbReference>
<keyword evidence="1" id="KW-0812">Transmembrane</keyword>
<dbReference type="Proteomes" id="UP000292118">
    <property type="component" value="Chromosome"/>
</dbReference>
<dbReference type="AlphaFoldDB" id="A0A4P6F197"/>
<feature type="transmembrane region" description="Helical" evidence="1">
    <location>
        <begin position="113"/>
        <end position="138"/>
    </location>
</feature>
<dbReference type="OrthoDB" id="3209791at2"/>
<evidence type="ECO:0000313" key="2">
    <source>
        <dbReference type="EMBL" id="QAY69540.1"/>
    </source>
</evidence>
<feature type="transmembrane region" description="Helical" evidence="1">
    <location>
        <begin position="235"/>
        <end position="253"/>
    </location>
</feature>
<feature type="transmembrane region" description="Helical" evidence="1">
    <location>
        <begin position="166"/>
        <end position="188"/>
    </location>
</feature>
<feature type="transmembrane region" description="Helical" evidence="1">
    <location>
        <begin position="38"/>
        <end position="60"/>
    </location>
</feature>
<evidence type="ECO:0000313" key="3">
    <source>
        <dbReference type="Proteomes" id="UP000292118"/>
    </source>
</evidence>
<feature type="transmembrane region" description="Helical" evidence="1">
    <location>
        <begin position="195"/>
        <end position="215"/>
    </location>
</feature>
<protein>
    <submittedName>
        <fullName evidence="2">Uncharacterized protein</fullName>
    </submittedName>
</protein>
<evidence type="ECO:0000256" key="1">
    <source>
        <dbReference type="SAM" id="Phobius"/>
    </source>
</evidence>
<feature type="transmembrane region" description="Helical" evidence="1">
    <location>
        <begin position="75"/>
        <end position="93"/>
    </location>
</feature>
<name>A0A4P6F197_9MICO</name>
<dbReference type="KEGG" id="xya:ET471_05355"/>
<gene>
    <name evidence="2" type="ORF">ET471_05355</name>
</gene>
<keyword evidence="1" id="KW-1133">Transmembrane helix</keyword>
<proteinExistence type="predicted"/>
<sequence>MTATTLATERPTTRAVPRVSQGGVLAVVRLHLVNRMQLVWQPLMIFGFIFAVNAAIWAIVSSATSASAAGISEGTLWSGGTSFVLVWQLMVAVQAMNRTFAFALGMGATRRDYYLGTVTALTLTSACWAVLIGVLGAVEDATDGWGLGGHLFSVTYFGDDGPVARAWYFFLLAIFFAFLGTVAGALFVRWHTWGVLAFSATLTVLLLGALAWLLVGHGWHDFAGFLSRLGFAGSYPLLLVPTVLSGVLGWLALRGATAKSG</sequence>
<dbReference type="RefSeq" id="WP_129186939.1">
    <property type="nucleotide sequence ID" value="NZ_CP035493.1"/>
</dbReference>
<keyword evidence="1" id="KW-0472">Membrane</keyword>
<keyword evidence="3" id="KW-1185">Reference proteome</keyword>
<accession>A0A4P6F197</accession>